<reference evidence="2" key="1">
    <citation type="journal article" date="2023" name="PhytoFront">
        <title>Draft Genome Resources of Seven Strains of Tilletia horrida, Causal Agent of Kernel Smut of Rice.</title>
        <authorList>
            <person name="Khanal S."/>
            <person name="Antony Babu S."/>
            <person name="Zhou X.G."/>
        </authorList>
    </citation>
    <scope>NUCLEOTIDE SEQUENCE</scope>
    <source>
        <strain evidence="2">TX6</strain>
    </source>
</reference>
<feature type="compositionally biased region" description="Low complexity" evidence="1">
    <location>
        <begin position="253"/>
        <end position="269"/>
    </location>
</feature>
<evidence type="ECO:0000256" key="1">
    <source>
        <dbReference type="SAM" id="MobiDB-lite"/>
    </source>
</evidence>
<feature type="compositionally biased region" description="Polar residues" evidence="1">
    <location>
        <begin position="295"/>
        <end position="307"/>
    </location>
</feature>
<sequence length="841" mass="88643">MSPIPILTRRSTHPYPFSIPARSSSASHLPLSSDQDDDDDLDLAQAKAHQKAKPRSRRRVSFDLNTILHHPPALQEDEDDIEQEELQDDLPPLRTSSLAFTAQPMASHSSPNLPSMLTFASFGDREAPSRVVSGPVARTRLVSSPPEPSNSKLGRRLGPKILRSPLPAKARVARRTVIAQRHAAALELMLCGATTSASCELESHQHPKAAEPNVAKPRLARRWSLLPRLSSSKSVAKQEPESRDNDTSDPPASDEANTSTDSSTADTQAVPQSRRFGFFQRASPASSTSKPSPAQLSAPSPTKSALTPKQIKTLKAALMDFDLANGIIGELRARSVNPVEILARTDSAAASQGIPEEPEMTAVQVEPTRVQPRYVLGPLLPPLETALAAVSVLPSRHERGRSGNGSRDDSALPDPVRTSISEALETVGPQGDATKSDAAQEDNVGQETRQQSGPSSATPRMTARLSLANILNRVRSRSVSPSSAAATASLGVDSQAELLAAAGAATAAVATAVAITAATSSGSEAAKEKASVVILEEPGSAEAKDADTVAPLLPFGMSTALDGIPDAFPKLQPPKIMGMSPISLALSPRQTIVSQVAASSGAFDALADFSAAAIGPDSAALTDPSHAGFPTDRLSFLVHWWGYEILLPPLAMSHLSTAQSISSAFLSFLQTMAISASLPEMLPFIKYISMWVELEFRAIHEQDARGGGKGVVLAATWVMPLALVPRSWDYPVCSPDGSSGPDAVPAPASASGRPLPSVPANTAGATGPALGVGVVPIPEEKDVMPPPPPLTKQPRRISLPPTSPNRQLRNRLDGPIVPPKEKRSPFVSSPTPALLPIPVRF</sequence>
<feature type="region of interest" description="Disordered" evidence="1">
    <location>
        <begin position="229"/>
        <end position="307"/>
    </location>
</feature>
<dbReference type="EMBL" id="JAPDMZ010000112">
    <property type="protein sequence ID" value="KAK0549454.1"/>
    <property type="molecule type" value="Genomic_DNA"/>
</dbReference>
<feature type="compositionally biased region" description="Polar residues" evidence="1">
    <location>
        <begin position="443"/>
        <end position="459"/>
    </location>
</feature>
<keyword evidence="3" id="KW-1185">Reference proteome</keyword>
<feature type="region of interest" description="Disordered" evidence="1">
    <location>
        <begin position="395"/>
        <end position="461"/>
    </location>
</feature>
<feature type="compositionally biased region" description="Basic and acidic residues" evidence="1">
    <location>
        <begin position="395"/>
        <end position="410"/>
    </location>
</feature>
<comment type="caution">
    <text evidence="2">The sequence shown here is derived from an EMBL/GenBank/DDBJ whole genome shotgun (WGS) entry which is preliminary data.</text>
</comment>
<feature type="region of interest" description="Disordered" evidence="1">
    <location>
        <begin position="778"/>
        <end position="831"/>
    </location>
</feature>
<evidence type="ECO:0000313" key="3">
    <source>
        <dbReference type="Proteomes" id="UP001176517"/>
    </source>
</evidence>
<feature type="compositionally biased region" description="Low complexity" evidence="1">
    <location>
        <begin position="282"/>
        <end position="294"/>
    </location>
</feature>
<feature type="region of interest" description="Disordered" evidence="1">
    <location>
        <begin position="735"/>
        <end position="764"/>
    </location>
</feature>
<organism evidence="2 3">
    <name type="scientific">Tilletia horrida</name>
    <dbReference type="NCBI Taxonomy" id="155126"/>
    <lineage>
        <taxon>Eukaryota</taxon>
        <taxon>Fungi</taxon>
        <taxon>Dikarya</taxon>
        <taxon>Basidiomycota</taxon>
        <taxon>Ustilaginomycotina</taxon>
        <taxon>Exobasidiomycetes</taxon>
        <taxon>Tilletiales</taxon>
        <taxon>Tilletiaceae</taxon>
        <taxon>Tilletia</taxon>
    </lineage>
</organism>
<dbReference type="Proteomes" id="UP001176517">
    <property type="component" value="Unassembled WGS sequence"/>
</dbReference>
<accession>A0AAN6GNF6</accession>
<proteinExistence type="predicted"/>
<feature type="compositionally biased region" description="Basic and acidic residues" evidence="1">
    <location>
        <begin position="236"/>
        <end position="246"/>
    </location>
</feature>
<feature type="compositionally biased region" description="Basic residues" evidence="1">
    <location>
        <begin position="48"/>
        <end position="59"/>
    </location>
</feature>
<feature type="region of interest" description="Disordered" evidence="1">
    <location>
        <begin position="1"/>
        <end position="60"/>
    </location>
</feature>
<name>A0AAN6GNF6_9BASI</name>
<protein>
    <submittedName>
        <fullName evidence="2">Uncharacterized protein</fullName>
    </submittedName>
</protein>
<feature type="compositionally biased region" description="Low complexity" evidence="1">
    <location>
        <begin position="20"/>
        <end position="33"/>
    </location>
</feature>
<dbReference type="AlphaFoldDB" id="A0AAN6GNF6"/>
<gene>
    <name evidence="2" type="ORF">OC846_004061</name>
</gene>
<evidence type="ECO:0000313" key="2">
    <source>
        <dbReference type="EMBL" id="KAK0549454.1"/>
    </source>
</evidence>